<dbReference type="OrthoDB" id="8592370at2"/>
<accession>A0A1M7QH18</accession>
<dbReference type="InterPro" id="IPR012902">
    <property type="entry name" value="N_methyl_site"/>
</dbReference>
<gene>
    <name evidence="1" type="ORF">SAMN05192549_10718</name>
</gene>
<dbReference type="AlphaFoldDB" id="A0A1M7QH18"/>
<dbReference type="SUPFAM" id="SSF54523">
    <property type="entry name" value="Pili subunits"/>
    <property type="match status" value="1"/>
</dbReference>
<name>A0A1M7QH18_9BURK</name>
<evidence type="ECO:0000313" key="1">
    <source>
        <dbReference type="EMBL" id="SHN29999.1"/>
    </source>
</evidence>
<dbReference type="RefSeq" id="WP_072786227.1">
    <property type="nucleotide sequence ID" value="NZ_FRCX01000007.1"/>
</dbReference>
<dbReference type="Pfam" id="PF16732">
    <property type="entry name" value="ComP_DUS"/>
    <property type="match status" value="1"/>
</dbReference>
<reference evidence="2" key="1">
    <citation type="submission" date="2016-11" db="EMBL/GenBank/DDBJ databases">
        <authorList>
            <person name="Varghese N."/>
            <person name="Submissions S."/>
        </authorList>
    </citation>
    <scope>NUCLEOTIDE SEQUENCE [LARGE SCALE GENOMIC DNA]</scope>
    <source>
        <strain evidence="2">Sac-22</strain>
    </source>
</reference>
<dbReference type="PANTHER" id="PTHR30093:SF47">
    <property type="entry name" value="TYPE IV PILUS NON-CORE MINOR PILIN PILE"/>
    <property type="match status" value="1"/>
</dbReference>
<organism evidence="1 2">
    <name type="scientific">Duganella sacchari</name>
    <dbReference type="NCBI Taxonomy" id="551987"/>
    <lineage>
        <taxon>Bacteria</taxon>
        <taxon>Pseudomonadati</taxon>
        <taxon>Pseudomonadota</taxon>
        <taxon>Betaproteobacteria</taxon>
        <taxon>Burkholderiales</taxon>
        <taxon>Oxalobacteraceae</taxon>
        <taxon>Telluria group</taxon>
        <taxon>Duganella</taxon>
    </lineage>
</organism>
<dbReference type="Gene3D" id="3.30.700.10">
    <property type="entry name" value="Glycoprotein, Type 4 Pilin"/>
    <property type="match status" value="1"/>
</dbReference>
<dbReference type="EMBL" id="FRCX01000007">
    <property type="protein sequence ID" value="SHN29999.1"/>
    <property type="molecule type" value="Genomic_DNA"/>
</dbReference>
<keyword evidence="2" id="KW-1185">Reference proteome</keyword>
<dbReference type="Proteomes" id="UP000184339">
    <property type="component" value="Unassembled WGS sequence"/>
</dbReference>
<evidence type="ECO:0000313" key="2">
    <source>
        <dbReference type="Proteomes" id="UP000184339"/>
    </source>
</evidence>
<dbReference type="Pfam" id="PF07963">
    <property type="entry name" value="N_methyl"/>
    <property type="match status" value="1"/>
</dbReference>
<dbReference type="NCBIfam" id="TIGR02532">
    <property type="entry name" value="IV_pilin_GFxxxE"/>
    <property type="match status" value="1"/>
</dbReference>
<dbReference type="PANTHER" id="PTHR30093">
    <property type="entry name" value="GENERAL SECRETION PATHWAY PROTEIN G"/>
    <property type="match status" value="1"/>
</dbReference>
<proteinExistence type="predicted"/>
<sequence length="148" mass="16189">MKPAGFTLIELLAALVIIAVLSAQAVPAYQQHLIRTRRHEAHAALLRLMMQQERYHTQHNSYIAFSSGNADAEARQFQWWSANSASSSAYEIEGKACDGELIDHCVQLIATPGTALVDERFHDTDCRALTLTSNGLRLAAGPAAGCWP</sequence>
<dbReference type="STRING" id="551987.SAMN05192549_10718"/>
<dbReference type="InterPro" id="IPR045584">
    <property type="entry name" value="Pilin-like"/>
</dbReference>
<dbReference type="InterPro" id="IPR031982">
    <property type="entry name" value="PilE-like"/>
</dbReference>
<dbReference type="GO" id="GO:0043683">
    <property type="term" value="P:type IV pilus assembly"/>
    <property type="evidence" value="ECO:0007669"/>
    <property type="project" value="InterPro"/>
</dbReference>
<protein>
    <submittedName>
        <fullName evidence="1">Type IV pilus assembly protein PilE</fullName>
    </submittedName>
</protein>